<name>A0A812WP61_SYMPI</name>
<keyword evidence="1" id="KW-0472">Membrane</keyword>
<accession>A0A812WP61</accession>
<dbReference type="AlphaFoldDB" id="A0A812WP61"/>
<sequence>MSLLFLPFFESNFELPELDTTIVVGICATGILVFELLLTELTSPLTVSVLGVMHNVVIVLFFTLLGERMSTGQATAMIVAEDSHLIVSLLCVSLPWQLLALECA</sequence>
<keyword evidence="1" id="KW-0812">Transmembrane</keyword>
<feature type="transmembrane region" description="Helical" evidence="1">
    <location>
        <begin position="20"/>
        <end position="38"/>
    </location>
</feature>
<proteinExistence type="predicted"/>
<feature type="transmembrane region" description="Helical" evidence="1">
    <location>
        <begin position="45"/>
        <end position="65"/>
    </location>
</feature>
<protein>
    <submittedName>
        <fullName evidence="2">Gan protein</fullName>
    </submittedName>
</protein>
<dbReference type="EMBL" id="CAJNIZ010044604">
    <property type="protein sequence ID" value="CAE7694923.1"/>
    <property type="molecule type" value="Genomic_DNA"/>
</dbReference>
<comment type="caution">
    <text evidence="2">The sequence shown here is derived from an EMBL/GenBank/DDBJ whole genome shotgun (WGS) entry which is preliminary data.</text>
</comment>
<keyword evidence="1" id="KW-1133">Transmembrane helix</keyword>
<evidence type="ECO:0000313" key="3">
    <source>
        <dbReference type="Proteomes" id="UP000649617"/>
    </source>
</evidence>
<dbReference type="Proteomes" id="UP000649617">
    <property type="component" value="Unassembled WGS sequence"/>
</dbReference>
<evidence type="ECO:0000313" key="2">
    <source>
        <dbReference type="EMBL" id="CAE7694923.1"/>
    </source>
</evidence>
<keyword evidence="3" id="KW-1185">Reference proteome</keyword>
<evidence type="ECO:0000256" key="1">
    <source>
        <dbReference type="SAM" id="Phobius"/>
    </source>
</evidence>
<organism evidence="2 3">
    <name type="scientific">Symbiodinium pilosum</name>
    <name type="common">Dinoflagellate</name>
    <dbReference type="NCBI Taxonomy" id="2952"/>
    <lineage>
        <taxon>Eukaryota</taxon>
        <taxon>Sar</taxon>
        <taxon>Alveolata</taxon>
        <taxon>Dinophyceae</taxon>
        <taxon>Suessiales</taxon>
        <taxon>Symbiodiniaceae</taxon>
        <taxon>Symbiodinium</taxon>
    </lineage>
</organism>
<reference evidence="2" key="1">
    <citation type="submission" date="2021-02" db="EMBL/GenBank/DDBJ databases">
        <authorList>
            <person name="Dougan E. K."/>
            <person name="Rhodes N."/>
            <person name="Thang M."/>
            <person name="Chan C."/>
        </authorList>
    </citation>
    <scope>NUCLEOTIDE SEQUENCE</scope>
</reference>
<gene>
    <name evidence="2" type="primary">Gan</name>
    <name evidence="2" type="ORF">SPIL2461_LOCUS19483</name>
</gene>
<dbReference type="OrthoDB" id="406150at2759"/>